<feature type="compositionally biased region" description="Pro residues" evidence="1">
    <location>
        <begin position="74"/>
        <end position="100"/>
    </location>
</feature>
<name>A0A433T1C4_ELYCH</name>
<feature type="compositionally biased region" description="Pro residues" evidence="1">
    <location>
        <begin position="26"/>
        <end position="38"/>
    </location>
</feature>
<feature type="compositionally biased region" description="Low complexity" evidence="1">
    <location>
        <begin position="101"/>
        <end position="115"/>
    </location>
</feature>
<sequence length="192" mass="20135">CKPRTPPRNIQAEISTTKAPESTRPPQVPKTTPSPTPNGPEATPQDTKTPGATPPLSTKAPKITPPSATKEPEVTPPPQEPKTTPPSKPKGPEATPPPTSKAPEPETTPAKKAAPPLTPPSSPPALKGECESEYKEFCTELSSVCAVSRRACELALCPGKTSTCDYLTKSAIAFCNTGDQLKAFIKKQDCAS</sequence>
<evidence type="ECO:0000256" key="1">
    <source>
        <dbReference type="SAM" id="MobiDB-lite"/>
    </source>
</evidence>
<dbReference type="Proteomes" id="UP000271974">
    <property type="component" value="Unassembled WGS sequence"/>
</dbReference>
<feature type="non-terminal residue" evidence="2">
    <location>
        <position position="192"/>
    </location>
</feature>
<gene>
    <name evidence="2" type="ORF">EGW08_016880</name>
</gene>
<reference evidence="2 3" key="1">
    <citation type="submission" date="2019-01" db="EMBL/GenBank/DDBJ databases">
        <title>A draft genome assembly of the solar-powered sea slug Elysia chlorotica.</title>
        <authorList>
            <person name="Cai H."/>
            <person name="Li Q."/>
            <person name="Fang X."/>
            <person name="Li J."/>
            <person name="Curtis N.E."/>
            <person name="Altenburger A."/>
            <person name="Shibata T."/>
            <person name="Feng M."/>
            <person name="Maeda T."/>
            <person name="Schwartz J.A."/>
            <person name="Shigenobu S."/>
            <person name="Lundholm N."/>
            <person name="Nishiyama T."/>
            <person name="Yang H."/>
            <person name="Hasebe M."/>
            <person name="Li S."/>
            <person name="Pierce S.K."/>
            <person name="Wang J."/>
        </authorList>
    </citation>
    <scope>NUCLEOTIDE SEQUENCE [LARGE SCALE GENOMIC DNA]</scope>
    <source>
        <strain evidence="2">EC2010</strain>
        <tissue evidence="2">Whole organism of an adult</tissue>
    </source>
</reference>
<dbReference type="AlphaFoldDB" id="A0A433T1C4"/>
<feature type="region of interest" description="Disordered" evidence="1">
    <location>
        <begin position="1"/>
        <end position="129"/>
    </location>
</feature>
<keyword evidence="3" id="KW-1185">Reference proteome</keyword>
<evidence type="ECO:0000313" key="3">
    <source>
        <dbReference type="Proteomes" id="UP000271974"/>
    </source>
</evidence>
<evidence type="ECO:0000313" key="2">
    <source>
        <dbReference type="EMBL" id="RUS75358.1"/>
    </source>
</evidence>
<accession>A0A433T1C4</accession>
<dbReference type="STRING" id="188477.A0A433T1C4"/>
<dbReference type="EMBL" id="RQTK01000748">
    <property type="protein sequence ID" value="RUS75358.1"/>
    <property type="molecule type" value="Genomic_DNA"/>
</dbReference>
<organism evidence="2 3">
    <name type="scientific">Elysia chlorotica</name>
    <name type="common">Eastern emerald elysia</name>
    <name type="synonym">Sea slug</name>
    <dbReference type="NCBI Taxonomy" id="188477"/>
    <lineage>
        <taxon>Eukaryota</taxon>
        <taxon>Metazoa</taxon>
        <taxon>Spiralia</taxon>
        <taxon>Lophotrochozoa</taxon>
        <taxon>Mollusca</taxon>
        <taxon>Gastropoda</taxon>
        <taxon>Heterobranchia</taxon>
        <taxon>Euthyneura</taxon>
        <taxon>Panpulmonata</taxon>
        <taxon>Sacoglossa</taxon>
        <taxon>Placobranchoidea</taxon>
        <taxon>Plakobranchidae</taxon>
        <taxon>Elysia</taxon>
    </lineage>
</organism>
<comment type="caution">
    <text evidence="2">The sequence shown here is derived from an EMBL/GenBank/DDBJ whole genome shotgun (WGS) entry which is preliminary data.</text>
</comment>
<protein>
    <submittedName>
        <fullName evidence="2">Uncharacterized protein</fullName>
    </submittedName>
</protein>
<dbReference type="PRINTS" id="PR01217">
    <property type="entry name" value="PRICHEXTENSN"/>
</dbReference>
<feature type="non-terminal residue" evidence="2">
    <location>
        <position position="1"/>
    </location>
</feature>
<proteinExistence type="predicted"/>